<proteinExistence type="predicted"/>
<dbReference type="Gramene" id="TuG1812G0300000528.01.T01">
    <property type="protein sequence ID" value="TuG1812G0300000528.01.T01.cds345629"/>
    <property type="gene ID" value="TuG1812G0300000528.01"/>
</dbReference>
<evidence type="ECO:0000313" key="2">
    <source>
        <dbReference type="Proteomes" id="UP000015106"/>
    </source>
</evidence>
<organism evidence="1 2">
    <name type="scientific">Triticum urartu</name>
    <name type="common">Red wild einkorn</name>
    <name type="synonym">Crithodium urartu</name>
    <dbReference type="NCBI Taxonomy" id="4572"/>
    <lineage>
        <taxon>Eukaryota</taxon>
        <taxon>Viridiplantae</taxon>
        <taxon>Streptophyta</taxon>
        <taxon>Embryophyta</taxon>
        <taxon>Tracheophyta</taxon>
        <taxon>Spermatophyta</taxon>
        <taxon>Magnoliopsida</taxon>
        <taxon>Liliopsida</taxon>
        <taxon>Poales</taxon>
        <taxon>Poaceae</taxon>
        <taxon>BOP clade</taxon>
        <taxon>Pooideae</taxon>
        <taxon>Triticodae</taxon>
        <taxon>Triticeae</taxon>
        <taxon>Triticinae</taxon>
        <taxon>Triticum</taxon>
    </lineage>
</organism>
<dbReference type="AlphaFoldDB" id="A0A8R7PNR8"/>
<name>A0A8R7PNR8_TRIUA</name>
<reference evidence="2" key="1">
    <citation type="journal article" date="2013" name="Nature">
        <title>Draft genome of the wheat A-genome progenitor Triticum urartu.</title>
        <authorList>
            <person name="Ling H.Q."/>
            <person name="Zhao S."/>
            <person name="Liu D."/>
            <person name="Wang J."/>
            <person name="Sun H."/>
            <person name="Zhang C."/>
            <person name="Fan H."/>
            <person name="Li D."/>
            <person name="Dong L."/>
            <person name="Tao Y."/>
            <person name="Gao C."/>
            <person name="Wu H."/>
            <person name="Li Y."/>
            <person name="Cui Y."/>
            <person name="Guo X."/>
            <person name="Zheng S."/>
            <person name="Wang B."/>
            <person name="Yu K."/>
            <person name="Liang Q."/>
            <person name="Yang W."/>
            <person name="Lou X."/>
            <person name="Chen J."/>
            <person name="Feng M."/>
            <person name="Jian J."/>
            <person name="Zhang X."/>
            <person name="Luo G."/>
            <person name="Jiang Y."/>
            <person name="Liu J."/>
            <person name="Wang Z."/>
            <person name="Sha Y."/>
            <person name="Zhang B."/>
            <person name="Wu H."/>
            <person name="Tang D."/>
            <person name="Shen Q."/>
            <person name="Xue P."/>
            <person name="Zou S."/>
            <person name="Wang X."/>
            <person name="Liu X."/>
            <person name="Wang F."/>
            <person name="Yang Y."/>
            <person name="An X."/>
            <person name="Dong Z."/>
            <person name="Zhang K."/>
            <person name="Zhang X."/>
            <person name="Luo M.C."/>
            <person name="Dvorak J."/>
            <person name="Tong Y."/>
            <person name="Wang J."/>
            <person name="Yang H."/>
            <person name="Li Z."/>
            <person name="Wang D."/>
            <person name="Zhang A."/>
            <person name="Wang J."/>
        </authorList>
    </citation>
    <scope>NUCLEOTIDE SEQUENCE</scope>
    <source>
        <strain evidence="2">cv. G1812</strain>
    </source>
</reference>
<dbReference type="EnsemblPlants" id="TuG1812G0300000528.01.T01">
    <property type="protein sequence ID" value="TuG1812G0300000528.01.T01.cds345629"/>
    <property type="gene ID" value="TuG1812G0300000528.01"/>
</dbReference>
<reference evidence="1" key="2">
    <citation type="submission" date="2018-03" db="EMBL/GenBank/DDBJ databases">
        <title>The Triticum urartu genome reveals the dynamic nature of wheat genome evolution.</title>
        <authorList>
            <person name="Ling H."/>
            <person name="Ma B."/>
            <person name="Shi X."/>
            <person name="Liu H."/>
            <person name="Dong L."/>
            <person name="Sun H."/>
            <person name="Cao Y."/>
            <person name="Gao Q."/>
            <person name="Zheng S."/>
            <person name="Li Y."/>
            <person name="Yu Y."/>
            <person name="Du H."/>
            <person name="Qi M."/>
            <person name="Li Y."/>
            <person name="Yu H."/>
            <person name="Cui Y."/>
            <person name="Wang N."/>
            <person name="Chen C."/>
            <person name="Wu H."/>
            <person name="Zhao Y."/>
            <person name="Zhang J."/>
            <person name="Li Y."/>
            <person name="Zhou W."/>
            <person name="Zhang B."/>
            <person name="Hu W."/>
            <person name="Eijk M."/>
            <person name="Tang J."/>
            <person name="Witsenboer H."/>
            <person name="Zhao S."/>
            <person name="Li Z."/>
            <person name="Zhang A."/>
            <person name="Wang D."/>
            <person name="Liang C."/>
        </authorList>
    </citation>
    <scope>NUCLEOTIDE SEQUENCE [LARGE SCALE GENOMIC DNA]</scope>
    <source>
        <strain evidence="1">cv. G1812</strain>
    </source>
</reference>
<accession>A0A8R7PNR8</accession>
<sequence>MYFAGIIVFLLQPHYCFAGTILIICWNHVFCFQAGVALFFLLQPTSGDADGERRALGNQRSFQVVQAWRSRRHESMALFVFVSLCLWERTVKGKEEEARSDDSLLSNRMASSRPAEILGRCAGAYRCPVLKQMK</sequence>
<dbReference type="Proteomes" id="UP000015106">
    <property type="component" value="Chromosome 3"/>
</dbReference>
<protein>
    <submittedName>
        <fullName evidence="1">Uncharacterized protein</fullName>
    </submittedName>
</protein>
<keyword evidence="2" id="KW-1185">Reference proteome</keyword>
<evidence type="ECO:0000313" key="1">
    <source>
        <dbReference type="EnsemblPlants" id="TuG1812G0300000528.01.T01.cds345629"/>
    </source>
</evidence>
<reference evidence="1" key="3">
    <citation type="submission" date="2022-06" db="UniProtKB">
        <authorList>
            <consortium name="EnsemblPlants"/>
        </authorList>
    </citation>
    <scope>IDENTIFICATION</scope>
</reference>